<dbReference type="InterPro" id="IPR001279">
    <property type="entry name" value="Metallo-B-lactamas"/>
</dbReference>
<keyword evidence="2" id="KW-0539">Nucleus</keyword>
<sequence length="231" mass="26084">MQLTCLSWHPQRPSLLLKWPSATVMLDCAIDTSALASFLPASLVQCTRLSSLPGFRPPDGGVSNQLLTCCEQVFVDALPEVHPPEFYATAVESIDVVLVSNWMSMIALPFITERPDFRGVVYATDPTVQLGRLVMEELLEFVERINRDKSDDKWKEKEMWKWFPNQPSTDPKQWSRLYTTEQMNSCLSKVKLIAYRETVNIHGVLSVSAFSSGFSIGSANWTIQTDYEKVG</sequence>
<accession>A0A914V6P2</accession>
<dbReference type="PANTHER" id="PTHR46094">
    <property type="entry name" value="INTEGRATOR COMPLEX SUBUNIT 9"/>
    <property type="match status" value="1"/>
</dbReference>
<evidence type="ECO:0000256" key="2">
    <source>
        <dbReference type="ARBA" id="ARBA00023242"/>
    </source>
</evidence>
<keyword evidence="4" id="KW-1185">Reference proteome</keyword>
<evidence type="ECO:0000313" key="4">
    <source>
        <dbReference type="Proteomes" id="UP000887566"/>
    </source>
</evidence>
<dbReference type="GO" id="GO:0034472">
    <property type="term" value="P:snRNA 3'-end processing"/>
    <property type="evidence" value="ECO:0007669"/>
    <property type="project" value="TreeGrafter"/>
</dbReference>
<dbReference type="InterPro" id="IPR036866">
    <property type="entry name" value="RibonucZ/Hydroxyglut_hydro"/>
</dbReference>
<dbReference type="AlphaFoldDB" id="A0A914V6P2"/>
<dbReference type="Pfam" id="PF16661">
    <property type="entry name" value="Lactamase_B_6"/>
    <property type="match status" value="1"/>
</dbReference>
<feature type="domain" description="Metallo-beta-lactamase" evidence="3">
    <location>
        <begin position="86"/>
        <end position="230"/>
    </location>
</feature>
<dbReference type="WBParaSite" id="PSAMB.scaffold15991size1433.g36740.t1">
    <property type="protein sequence ID" value="PSAMB.scaffold15991size1433.g36740.t1"/>
    <property type="gene ID" value="PSAMB.scaffold15991size1433.g36740"/>
</dbReference>
<dbReference type="Gene3D" id="3.60.15.10">
    <property type="entry name" value="Ribonuclease Z/Hydroxyacylglutathione hydrolase-like"/>
    <property type="match status" value="1"/>
</dbReference>
<evidence type="ECO:0000256" key="1">
    <source>
        <dbReference type="ARBA" id="ARBA00004123"/>
    </source>
</evidence>
<dbReference type="InterPro" id="IPR027074">
    <property type="entry name" value="Integrator_9su"/>
</dbReference>
<dbReference type="SUPFAM" id="SSF56281">
    <property type="entry name" value="Metallo-hydrolase/oxidoreductase"/>
    <property type="match status" value="1"/>
</dbReference>
<comment type="subcellular location">
    <subcellularLocation>
        <location evidence="1">Nucleus</location>
    </subcellularLocation>
</comment>
<name>A0A914V6P2_9BILA</name>
<evidence type="ECO:0000313" key="5">
    <source>
        <dbReference type="WBParaSite" id="PSAMB.scaffold15991size1433.g36740.t1"/>
    </source>
</evidence>
<dbReference type="PANTHER" id="PTHR46094:SF1">
    <property type="entry name" value="INTEGRATOR COMPLEX SUBUNIT 9"/>
    <property type="match status" value="1"/>
</dbReference>
<organism evidence="4 5">
    <name type="scientific">Plectus sambesii</name>
    <dbReference type="NCBI Taxonomy" id="2011161"/>
    <lineage>
        <taxon>Eukaryota</taxon>
        <taxon>Metazoa</taxon>
        <taxon>Ecdysozoa</taxon>
        <taxon>Nematoda</taxon>
        <taxon>Chromadorea</taxon>
        <taxon>Plectida</taxon>
        <taxon>Plectina</taxon>
        <taxon>Plectoidea</taxon>
        <taxon>Plectidae</taxon>
        <taxon>Plectus</taxon>
    </lineage>
</organism>
<proteinExistence type="predicted"/>
<evidence type="ECO:0000259" key="3">
    <source>
        <dbReference type="Pfam" id="PF16661"/>
    </source>
</evidence>
<dbReference type="GO" id="GO:0032039">
    <property type="term" value="C:integrator complex"/>
    <property type="evidence" value="ECO:0007669"/>
    <property type="project" value="InterPro"/>
</dbReference>
<reference evidence="5" key="1">
    <citation type="submission" date="2022-11" db="UniProtKB">
        <authorList>
            <consortium name="WormBaseParasite"/>
        </authorList>
    </citation>
    <scope>IDENTIFICATION</scope>
</reference>
<protein>
    <submittedName>
        <fullName evidence="5">Metallo-beta-lactamase domain-containing protein</fullName>
    </submittedName>
</protein>
<dbReference type="Proteomes" id="UP000887566">
    <property type="component" value="Unplaced"/>
</dbReference>